<reference evidence="1" key="1">
    <citation type="submission" date="2019-08" db="EMBL/GenBank/DDBJ databases">
        <authorList>
            <person name="Kucharzyk K."/>
            <person name="Murdoch R.W."/>
            <person name="Higgins S."/>
            <person name="Loffler F."/>
        </authorList>
    </citation>
    <scope>NUCLEOTIDE SEQUENCE</scope>
</reference>
<dbReference type="AlphaFoldDB" id="A0A645F0K9"/>
<protein>
    <submittedName>
        <fullName evidence="1">Uncharacterized protein</fullName>
    </submittedName>
</protein>
<accession>A0A645F0K9</accession>
<name>A0A645F0K9_9ZZZZ</name>
<comment type="caution">
    <text evidence="1">The sequence shown here is derived from an EMBL/GenBank/DDBJ whole genome shotgun (WGS) entry which is preliminary data.</text>
</comment>
<sequence>MFDPPLHVVGKADRPAQFEVFPQPGIGKIEADVTHLELRRPQQPYAALRQRRGERLAAADQVEIVLVQRVQVQPPLQEHQVGGHRLLDLVEHHPVRQRQRPGPVGGIFRLRIVLDAVIRIPVQPQPVVVDPLRQPE</sequence>
<organism evidence="1">
    <name type="scientific">bioreactor metagenome</name>
    <dbReference type="NCBI Taxonomy" id="1076179"/>
    <lineage>
        <taxon>unclassified sequences</taxon>
        <taxon>metagenomes</taxon>
        <taxon>ecological metagenomes</taxon>
    </lineage>
</organism>
<dbReference type="EMBL" id="VSSQ01053731">
    <property type="protein sequence ID" value="MPN07727.1"/>
    <property type="molecule type" value="Genomic_DNA"/>
</dbReference>
<gene>
    <name evidence="1" type="ORF">SDC9_154998</name>
</gene>
<proteinExistence type="predicted"/>
<evidence type="ECO:0000313" key="1">
    <source>
        <dbReference type="EMBL" id="MPN07727.1"/>
    </source>
</evidence>